<keyword evidence="1" id="KW-0324">Glycolysis</keyword>
<name>A0A1G7ELI2_9ACTN</name>
<dbReference type="AlphaFoldDB" id="A0A1G7ELI2"/>
<evidence type="ECO:0000256" key="1">
    <source>
        <dbReference type="ARBA" id="ARBA00023152"/>
    </source>
</evidence>
<dbReference type="InterPro" id="IPR013078">
    <property type="entry name" value="His_Pase_superF_clade-1"/>
</dbReference>
<feature type="binding site" evidence="3">
    <location>
        <begin position="10"/>
        <end position="17"/>
    </location>
    <ligand>
        <name>substrate</name>
    </ligand>
</feature>
<dbReference type="SUPFAM" id="SSF53254">
    <property type="entry name" value="Phosphoglycerate mutase-like"/>
    <property type="match status" value="1"/>
</dbReference>
<dbReference type="PANTHER" id="PTHR48100:SF1">
    <property type="entry name" value="HISTIDINE PHOSPHATASE FAMILY PROTEIN-RELATED"/>
    <property type="match status" value="1"/>
</dbReference>
<dbReference type="PROSITE" id="PS00175">
    <property type="entry name" value="PG_MUTASE"/>
    <property type="match status" value="1"/>
</dbReference>
<dbReference type="InterPro" id="IPR001345">
    <property type="entry name" value="PG/BPGM_mutase_AS"/>
</dbReference>
<evidence type="ECO:0000313" key="4">
    <source>
        <dbReference type="EMBL" id="SDE64603.1"/>
    </source>
</evidence>
<feature type="binding site" evidence="3">
    <location>
        <position position="60"/>
    </location>
    <ligand>
        <name>substrate</name>
    </ligand>
</feature>
<evidence type="ECO:0000256" key="3">
    <source>
        <dbReference type="PIRSR" id="PIRSR613078-2"/>
    </source>
</evidence>
<dbReference type="GO" id="GO:0005737">
    <property type="term" value="C:cytoplasm"/>
    <property type="evidence" value="ECO:0007669"/>
    <property type="project" value="TreeGrafter"/>
</dbReference>
<dbReference type="InterPro" id="IPR050275">
    <property type="entry name" value="PGM_Phosphatase"/>
</dbReference>
<dbReference type="STRING" id="675864.SAMN04489747_3986"/>
<dbReference type="GO" id="GO:0016791">
    <property type="term" value="F:phosphatase activity"/>
    <property type="evidence" value="ECO:0007669"/>
    <property type="project" value="TreeGrafter"/>
</dbReference>
<proteinExistence type="predicted"/>
<organism evidence="4 5">
    <name type="scientific">Auraticoccus monumenti</name>
    <dbReference type="NCBI Taxonomy" id="675864"/>
    <lineage>
        <taxon>Bacteria</taxon>
        <taxon>Bacillati</taxon>
        <taxon>Actinomycetota</taxon>
        <taxon>Actinomycetes</taxon>
        <taxon>Propionibacteriales</taxon>
        <taxon>Propionibacteriaceae</taxon>
        <taxon>Auraticoccus</taxon>
    </lineage>
</organism>
<dbReference type="RefSeq" id="WP_157677256.1">
    <property type="nucleotide sequence ID" value="NZ_LT629688.1"/>
</dbReference>
<dbReference type="SMART" id="SM00855">
    <property type="entry name" value="PGAM"/>
    <property type="match status" value="1"/>
</dbReference>
<dbReference type="OrthoDB" id="4697614at2"/>
<dbReference type="Proteomes" id="UP000198546">
    <property type="component" value="Chromosome i"/>
</dbReference>
<evidence type="ECO:0000313" key="5">
    <source>
        <dbReference type="Proteomes" id="UP000198546"/>
    </source>
</evidence>
<dbReference type="EMBL" id="LT629688">
    <property type="protein sequence ID" value="SDE64603.1"/>
    <property type="molecule type" value="Genomic_DNA"/>
</dbReference>
<protein>
    <submittedName>
        <fullName evidence="4">Probable phosphoglycerate mutase</fullName>
    </submittedName>
</protein>
<dbReference type="InterPro" id="IPR029033">
    <property type="entry name" value="His_PPase_superfam"/>
</dbReference>
<keyword evidence="2" id="KW-0413">Isomerase</keyword>
<gene>
    <name evidence="4" type="ORF">SAMN04489747_3986</name>
</gene>
<reference evidence="4 5" key="1">
    <citation type="submission" date="2016-10" db="EMBL/GenBank/DDBJ databases">
        <authorList>
            <person name="de Groot N.N."/>
        </authorList>
    </citation>
    <scope>NUCLEOTIDE SEQUENCE [LARGE SCALE GENOMIC DNA]</scope>
    <source>
        <strain evidence="4 5">MON 2.2</strain>
    </source>
</reference>
<sequence>MTAGRLLLLRHGQTSWNATGRFQGQADIELDDLGLAQAEQSALRLQHEGITRLWSSDLIRTRQTVAAVEAVTGLTATLDKRFREISVGSWEGLTLAEVVAEDPGYLQRENAGEDVRRSATGESLGEVAERVREALVDVTEEAEADDVVLVSTHGLASRVGMAAFLGLDLVGARQFSGIRNCHWISLARVHERWRIEAYNTGAGEGNLSGLVG</sequence>
<keyword evidence="5" id="KW-1185">Reference proteome</keyword>
<dbReference type="Pfam" id="PF00300">
    <property type="entry name" value="His_Phos_1"/>
    <property type="match status" value="1"/>
</dbReference>
<accession>A0A1G7ELI2</accession>
<evidence type="ECO:0000256" key="2">
    <source>
        <dbReference type="ARBA" id="ARBA00023235"/>
    </source>
</evidence>
<dbReference type="Gene3D" id="3.40.50.1240">
    <property type="entry name" value="Phosphoglycerate mutase-like"/>
    <property type="match status" value="1"/>
</dbReference>
<dbReference type="CDD" id="cd07067">
    <property type="entry name" value="HP_PGM_like"/>
    <property type="match status" value="1"/>
</dbReference>
<dbReference type="PANTHER" id="PTHR48100">
    <property type="entry name" value="BROAD-SPECIFICITY PHOSPHATASE YOR283W-RELATED"/>
    <property type="match status" value="1"/>
</dbReference>